<feature type="transmembrane region" description="Helical" evidence="1">
    <location>
        <begin position="111"/>
        <end position="129"/>
    </location>
</feature>
<organism evidence="2 3">
    <name type="scientific">Flavobacterium anhuiense</name>
    <dbReference type="NCBI Taxonomy" id="459526"/>
    <lineage>
        <taxon>Bacteria</taxon>
        <taxon>Pseudomonadati</taxon>
        <taxon>Bacteroidota</taxon>
        <taxon>Flavobacteriia</taxon>
        <taxon>Flavobacteriales</taxon>
        <taxon>Flavobacteriaceae</taxon>
        <taxon>Flavobacterium</taxon>
    </lineage>
</organism>
<evidence type="ECO:0000313" key="3">
    <source>
        <dbReference type="Proteomes" id="UP000290433"/>
    </source>
</evidence>
<reference evidence="2 3" key="1">
    <citation type="submission" date="2014-12" db="EMBL/GenBank/DDBJ databases">
        <title>Genome sequence of Flavobacterium anhuiense RCM74.</title>
        <authorList>
            <person name="Kim J.F."/>
            <person name="Song J.Y."/>
            <person name="Kwak M.-J."/>
            <person name="Lee S.-W."/>
        </authorList>
    </citation>
    <scope>NUCLEOTIDE SEQUENCE [LARGE SCALE GENOMIC DNA]</scope>
    <source>
        <strain evidence="2 3">RCM74</strain>
    </source>
</reference>
<proteinExistence type="predicted"/>
<gene>
    <name evidence="2" type="ORF">NU08_0420</name>
</gene>
<sequence>MNPIFINTLAVIAGLVIGSIVNMSIILISGSIIPPPNGADVTTTEGLQATMHLFEPKHFLFPFLAHAIGTFAGALTTALSAASHKTKLAFVIGAFFLFGGITMVFTLPSPIWFSIVDLVFAYLPIAYLASKIAVKKKI</sequence>
<dbReference type="EMBL" id="JUIV01000001">
    <property type="protein sequence ID" value="RYJ40983.1"/>
    <property type="molecule type" value="Genomic_DNA"/>
</dbReference>
<dbReference type="Proteomes" id="UP000290433">
    <property type="component" value="Unassembled WGS sequence"/>
</dbReference>
<dbReference type="OrthoDB" id="6025129at2"/>
<keyword evidence="1" id="KW-1133">Transmembrane helix</keyword>
<dbReference type="AlphaFoldDB" id="A0A444W5A8"/>
<accession>A0A444W5A8</accession>
<evidence type="ECO:0000313" key="2">
    <source>
        <dbReference type="EMBL" id="RYJ40983.1"/>
    </source>
</evidence>
<comment type="caution">
    <text evidence="2">The sequence shown here is derived from an EMBL/GenBank/DDBJ whole genome shotgun (WGS) entry which is preliminary data.</text>
</comment>
<feature type="transmembrane region" description="Helical" evidence="1">
    <location>
        <begin position="59"/>
        <end position="81"/>
    </location>
</feature>
<feature type="transmembrane region" description="Helical" evidence="1">
    <location>
        <begin position="88"/>
        <end position="105"/>
    </location>
</feature>
<dbReference type="RefSeq" id="WP_129745625.1">
    <property type="nucleotide sequence ID" value="NZ_JUIV01000001.1"/>
</dbReference>
<protein>
    <submittedName>
        <fullName evidence="2">Uncharacterized protein</fullName>
    </submittedName>
</protein>
<keyword evidence="1" id="KW-0472">Membrane</keyword>
<name>A0A444W5A8_9FLAO</name>
<keyword evidence="1" id="KW-0812">Transmembrane</keyword>
<evidence type="ECO:0000256" key="1">
    <source>
        <dbReference type="SAM" id="Phobius"/>
    </source>
</evidence>
<feature type="transmembrane region" description="Helical" evidence="1">
    <location>
        <begin position="9"/>
        <end position="33"/>
    </location>
</feature>